<dbReference type="PANTHER" id="PTHR42852:SF13">
    <property type="entry name" value="PROTEIN DIPZ"/>
    <property type="match status" value="1"/>
</dbReference>
<dbReference type="RefSeq" id="WP_016482425.1">
    <property type="nucleotide sequence ID" value="NC_021487.1"/>
</dbReference>
<reference evidence="4" key="1">
    <citation type="submission" date="2013-03" db="EMBL/GenBank/DDBJ databases">
        <title>Genome sequence of Chthonomonas calidirosea, the first sequenced genome from the Armatimonadetes phylum (formally candidate division OP10).</title>
        <authorList>
            <person name="Lee K.C.Y."/>
            <person name="Morgan X.C."/>
            <person name="Dunfield P.F."/>
            <person name="Tamas I."/>
            <person name="Houghton K.M."/>
            <person name="Vyssotski M."/>
            <person name="Ryan J.L.J."/>
            <person name="Lagutin K."/>
            <person name="McDonald I.R."/>
            <person name="Stott M.B."/>
        </authorList>
    </citation>
    <scope>NUCLEOTIDE SEQUENCE [LARGE SCALE GENOMIC DNA]</scope>
    <source>
        <strain evidence="4">DSM 23976 / ICMP 18418 / T49</strain>
    </source>
</reference>
<dbReference type="GO" id="GO:0016853">
    <property type="term" value="F:isomerase activity"/>
    <property type="evidence" value="ECO:0007669"/>
    <property type="project" value="UniProtKB-KW"/>
</dbReference>
<keyword evidence="3" id="KW-0413">Isomerase</keyword>
<evidence type="ECO:0000313" key="4">
    <source>
        <dbReference type="Proteomes" id="UP000014227"/>
    </source>
</evidence>
<dbReference type="Gene3D" id="3.40.30.10">
    <property type="entry name" value="Glutaredoxin"/>
    <property type="match status" value="1"/>
</dbReference>
<dbReference type="Pfam" id="PF00578">
    <property type="entry name" value="AhpC-TSA"/>
    <property type="match status" value="1"/>
</dbReference>
<dbReference type="Proteomes" id="UP000014227">
    <property type="component" value="Chromosome I"/>
</dbReference>
<sequence>MEPPLYLPYVVETETKMPSPLCHSRLRLSLVDAAILLCLLLLLLNLVTRRGTSLSAQPAPPLSITTPHGTLSLANYRNHVVLLDFFASWCLPCRISIPSTERLYRRYHRRGFEVIGISLDNQPSQLSAFLRNTGITYPAGLPVTGDILKTYQVQTIPLLILVDKQGRLRWRQEGLGLLTERQLEAQVQTLLKE</sequence>
<dbReference type="InterPro" id="IPR013766">
    <property type="entry name" value="Thioredoxin_domain"/>
</dbReference>
<dbReference type="PROSITE" id="PS51352">
    <property type="entry name" value="THIOREDOXIN_2"/>
    <property type="match status" value="1"/>
</dbReference>
<dbReference type="PANTHER" id="PTHR42852">
    <property type="entry name" value="THIOL:DISULFIDE INTERCHANGE PROTEIN DSBE"/>
    <property type="match status" value="1"/>
</dbReference>
<name>S0EX53_CHTCT</name>
<evidence type="ECO:0000256" key="1">
    <source>
        <dbReference type="SAM" id="Phobius"/>
    </source>
</evidence>
<evidence type="ECO:0000259" key="2">
    <source>
        <dbReference type="PROSITE" id="PS51352"/>
    </source>
</evidence>
<feature type="domain" description="Thioredoxin" evidence="2">
    <location>
        <begin position="53"/>
        <end position="192"/>
    </location>
</feature>
<dbReference type="InterPro" id="IPR050553">
    <property type="entry name" value="Thioredoxin_ResA/DsbE_sf"/>
</dbReference>
<organism evidence="3 4">
    <name type="scientific">Chthonomonas calidirosea (strain DSM 23976 / ICMP 18418 / T49)</name>
    <dbReference type="NCBI Taxonomy" id="1303518"/>
    <lineage>
        <taxon>Bacteria</taxon>
        <taxon>Bacillati</taxon>
        <taxon>Armatimonadota</taxon>
        <taxon>Chthonomonadia</taxon>
        <taxon>Chthonomonadales</taxon>
        <taxon>Chthonomonadaceae</taxon>
        <taxon>Chthonomonas</taxon>
    </lineage>
</organism>
<protein>
    <submittedName>
        <fullName evidence="3">Thiol-disulfide isomerase and thioredoxins</fullName>
    </submittedName>
</protein>
<dbReference type="InterPro" id="IPR000866">
    <property type="entry name" value="AhpC/TSA"/>
</dbReference>
<evidence type="ECO:0000313" key="3">
    <source>
        <dbReference type="EMBL" id="CCW34876.1"/>
    </source>
</evidence>
<dbReference type="AlphaFoldDB" id="S0EX53"/>
<keyword evidence="1" id="KW-1133">Transmembrane helix</keyword>
<dbReference type="HOGENOM" id="CLU_042529_11_2_0"/>
<dbReference type="GO" id="GO:0016209">
    <property type="term" value="F:antioxidant activity"/>
    <property type="evidence" value="ECO:0007669"/>
    <property type="project" value="InterPro"/>
</dbReference>
<gene>
    <name evidence="3" type="ORF">CCALI_01054</name>
</gene>
<dbReference type="InterPro" id="IPR017937">
    <property type="entry name" value="Thioredoxin_CS"/>
</dbReference>
<dbReference type="EMBL" id="HF951689">
    <property type="protein sequence ID" value="CCW34876.1"/>
    <property type="molecule type" value="Genomic_DNA"/>
</dbReference>
<proteinExistence type="predicted"/>
<feature type="transmembrane region" description="Helical" evidence="1">
    <location>
        <begin position="26"/>
        <end position="47"/>
    </location>
</feature>
<dbReference type="KEGG" id="ccz:CCALI_01054"/>
<dbReference type="PROSITE" id="PS00194">
    <property type="entry name" value="THIOREDOXIN_1"/>
    <property type="match status" value="1"/>
</dbReference>
<dbReference type="eggNOG" id="COG0526">
    <property type="taxonomic scope" value="Bacteria"/>
</dbReference>
<accession>S0EX53</accession>
<dbReference type="SUPFAM" id="SSF52833">
    <property type="entry name" value="Thioredoxin-like"/>
    <property type="match status" value="1"/>
</dbReference>
<keyword evidence="1" id="KW-0812">Transmembrane</keyword>
<dbReference type="PATRIC" id="fig|1303518.3.peg.1070"/>
<keyword evidence="1" id="KW-0472">Membrane</keyword>
<dbReference type="CDD" id="cd02966">
    <property type="entry name" value="TlpA_like_family"/>
    <property type="match status" value="1"/>
</dbReference>
<keyword evidence="4" id="KW-1185">Reference proteome</keyword>
<dbReference type="InParanoid" id="S0EX53"/>
<dbReference type="STRING" id="454171.CP488_00102"/>
<dbReference type="GO" id="GO:0016491">
    <property type="term" value="F:oxidoreductase activity"/>
    <property type="evidence" value="ECO:0007669"/>
    <property type="project" value="InterPro"/>
</dbReference>
<dbReference type="InterPro" id="IPR036249">
    <property type="entry name" value="Thioredoxin-like_sf"/>
</dbReference>